<accession>A0A4Y2VBN0</accession>
<protein>
    <submittedName>
        <fullName evidence="1">Uncharacterized protein</fullName>
    </submittedName>
</protein>
<dbReference type="Proteomes" id="UP000499080">
    <property type="component" value="Unassembled WGS sequence"/>
</dbReference>
<gene>
    <name evidence="1" type="ORF">AVEN_6341_1</name>
</gene>
<proteinExistence type="predicted"/>
<dbReference type="EMBL" id="BGPR01045051">
    <property type="protein sequence ID" value="GBO21932.1"/>
    <property type="molecule type" value="Genomic_DNA"/>
</dbReference>
<reference evidence="1 2" key="1">
    <citation type="journal article" date="2019" name="Sci. Rep.">
        <title>Orb-weaving spider Araneus ventricosus genome elucidates the spidroin gene catalogue.</title>
        <authorList>
            <person name="Kono N."/>
            <person name="Nakamura H."/>
            <person name="Ohtoshi R."/>
            <person name="Moran D.A.P."/>
            <person name="Shinohara A."/>
            <person name="Yoshida Y."/>
            <person name="Fujiwara M."/>
            <person name="Mori M."/>
            <person name="Tomita M."/>
            <person name="Arakawa K."/>
        </authorList>
    </citation>
    <scope>NUCLEOTIDE SEQUENCE [LARGE SCALE GENOMIC DNA]</scope>
</reference>
<keyword evidence="2" id="KW-1185">Reference proteome</keyword>
<organism evidence="1 2">
    <name type="scientific">Araneus ventricosus</name>
    <name type="common">Orbweaver spider</name>
    <name type="synonym">Epeira ventricosa</name>
    <dbReference type="NCBI Taxonomy" id="182803"/>
    <lineage>
        <taxon>Eukaryota</taxon>
        <taxon>Metazoa</taxon>
        <taxon>Ecdysozoa</taxon>
        <taxon>Arthropoda</taxon>
        <taxon>Chelicerata</taxon>
        <taxon>Arachnida</taxon>
        <taxon>Araneae</taxon>
        <taxon>Araneomorphae</taxon>
        <taxon>Entelegynae</taxon>
        <taxon>Araneoidea</taxon>
        <taxon>Araneidae</taxon>
        <taxon>Araneus</taxon>
    </lineage>
</organism>
<name>A0A4Y2VBN0_ARAVE</name>
<evidence type="ECO:0000313" key="1">
    <source>
        <dbReference type="EMBL" id="GBO21932.1"/>
    </source>
</evidence>
<dbReference type="AlphaFoldDB" id="A0A4Y2VBN0"/>
<sequence length="102" mass="11662">MESHSGALLDRLKCSELMRYVLPFDNVVVAAMVEDVCSNSFRFHLNQRQSVKRYGIPDIDGREMRKLPLTPAFMSSGIPATIARRFRSTHASTTQFEINDER</sequence>
<comment type="caution">
    <text evidence="1">The sequence shown here is derived from an EMBL/GenBank/DDBJ whole genome shotgun (WGS) entry which is preliminary data.</text>
</comment>
<evidence type="ECO:0000313" key="2">
    <source>
        <dbReference type="Proteomes" id="UP000499080"/>
    </source>
</evidence>